<name>A0A1F6ESR6_9BACT</name>
<evidence type="ECO:0008006" key="8">
    <source>
        <dbReference type="Google" id="ProtNLM"/>
    </source>
</evidence>
<evidence type="ECO:0000256" key="2">
    <source>
        <dbReference type="ARBA" id="ARBA00022603"/>
    </source>
</evidence>
<comment type="caution">
    <text evidence="6">The sequence shown here is derived from an EMBL/GenBank/DDBJ whole genome shotgun (WGS) entry which is preliminary data.</text>
</comment>
<reference evidence="6 7" key="1">
    <citation type="journal article" date="2016" name="Nat. Commun.">
        <title>Thousands of microbial genomes shed light on interconnected biogeochemical processes in an aquifer system.</title>
        <authorList>
            <person name="Anantharaman K."/>
            <person name="Brown C.T."/>
            <person name="Hug L.A."/>
            <person name="Sharon I."/>
            <person name="Castelle C.J."/>
            <person name="Probst A.J."/>
            <person name="Thomas B.C."/>
            <person name="Singh A."/>
            <person name="Wilkins M.J."/>
            <person name="Karaoz U."/>
            <person name="Brodie E.L."/>
            <person name="Williams K.H."/>
            <person name="Hubbard S.S."/>
            <person name="Banfield J.F."/>
        </authorList>
    </citation>
    <scope>NUCLEOTIDE SEQUENCE [LARGE SCALE GENOMIC DNA]</scope>
</reference>
<dbReference type="InterPro" id="IPR050723">
    <property type="entry name" value="CFA/CMAS"/>
</dbReference>
<evidence type="ECO:0000256" key="4">
    <source>
        <dbReference type="ARBA" id="ARBA00022691"/>
    </source>
</evidence>
<keyword evidence="3" id="KW-0808">Transferase</keyword>
<evidence type="ECO:0000313" key="6">
    <source>
        <dbReference type="EMBL" id="OGG76696.1"/>
    </source>
</evidence>
<keyword evidence="4" id="KW-0949">S-adenosyl-L-methionine</keyword>
<dbReference type="InterPro" id="IPR029063">
    <property type="entry name" value="SAM-dependent_MTases_sf"/>
</dbReference>
<evidence type="ECO:0000256" key="3">
    <source>
        <dbReference type="ARBA" id="ARBA00022679"/>
    </source>
</evidence>
<dbReference type="STRING" id="1798515.A3B35_02750"/>
<proteinExistence type="inferred from homology"/>
<sequence length="435" mass="51034">MLSRLLLRHIFAFFGKRTEKKFRVTFTRGPGYSNFSTGAADIHILFKNRRAEWRSLLFFYHGLIESYIEGDVDIIAEKPLQTLADMGRSVLADKQGDSQKTLVLFNPIARARMLFQEWRQDNFTHAQAKKNAEFHYGLDPRFFELMLERTVGYSEGYWTENTKTLDQAKVNNYEYICRKLRLKPGDKVVEVGSGWGFLPIYMVKNYGVSVTVYNPVRRQNEYMRARFLQHGVSDKITLIEGDHRDIGQHKEQFDKYVSIGVYEHVGYRKRQYHSWLKSIAECLKPEGTGFISTTTFMHRGFTEFLVLKYIFPGGHIPSLPLTLETMERCGLTLVEVENLWMHYQKTLAAWRDNVYEHWPEMHAVDPAVFDESFRRKWLMYLEGTVDVFAKGMDLSHILFIKGRDPNLYPWVRDEFHKKSRFVEGDSKPECYGLST</sequence>
<keyword evidence="5" id="KW-0443">Lipid metabolism</keyword>
<dbReference type="SUPFAM" id="SSF53335">
    <property type="entry name" value="S-adenosyl-L-methionine-dependent methyltransferases"/>
    <property type="match status" value="1"/>
</dbReference>
<dbReference type="GO" id="GO:0008168">
    <property type="term" value="F:methyltransferase activity"/>
    <property type="evidence" value="ECO:0007669"/>
    <property type="project" value="UniProtKB-KW"/>
</dbReference>
<evidence type="ECO:0000313" key="7">
    <source>
        <dbReference type="Proteomes" id="UP000177215"/>
    </source>
</evidence>
<dbReference type="InterPro" id="IPR003333">
    <property type="entry name" value="CMAS"/>
</dbReference>
<accession>A0A1F6ESR6</accession>
<dbReference type="Proteomes" id="UP000177215">
    <property type="component" value="Unassembled WGS sequence"/>
</dbReference>
<dbReference type="GO" id="GO:0008610">
    <property type="term" value="P:lipid biosynthetic process"/>
    <property type="evidence" value="ECO:0007669"/>
    <property type="project" value="InterPro"/>
</dbReference>
<organism evidence="6 7">
    <name type="scientific">Candidatus Kaiserbacteria bacterium RIFCSPLOWO2_01_FULL_54_24</name>
    <dbReference type="NCBI Taxonomy" id="1798515"/>
    <lineage>
        <taxon>Bacteria</taxon>
        <taxon>Candidatus Kaiseribacteriota</taxon>
    </lineage>
</organism>
<gene>
    <name evidence="6" type="ORF">A3B35_02750</name>
</gene>
<dbReference type="EMBL" id="MFMC01000045">
    <property type="protein sequence ID" value="OGG76696.1"/>
    <property type="molecule type" value="Genomic_DNA"/>
</dbReference>
<keyword evidence="2" id="KW-0489">Methyltransferase</keyword>
<protein>
    <recommendedName>
        <fullName evidence="8">Cyclopropane-fatty-acyl-phospholipid synthase</fullName>
    </recommendedName>
</protein>
<evidence type="ECO:0000256" key="5">
    <source>
        <dbReference type="ARBA" id="ARBA00023098"/>
    </source>
</evidence>
<dbReference type="Pfam" id="PF02353">
    <property type="entry name" value="CMAS"/>
    <property type="match status" value="1"/>
</dbReference>
<dbReference type="CDD" id="cd02440">
    <property type="entry name" value="AdoMet_MTases"/>
    <property type="match status" value="1"/>
</dbReference>
<evidence type="ECO:0000256" key="1">
    <source>
        <dbReference type="ARBA" id="ARBA00010815"/>
    </source>
</evidence>
<dbReference type="GO" id="GO:0032259">
    <property type="term" value="P:methylation"/>
    <property type="evidence" value="ECO:0007669"/>
    <property type="project" value="UniProtKB-KW"/>
</dbReference>
<dbReference type="PANTHER" id="PTHR43667:SF1">
    <property type="entry name" value="CYCLOPROPANE-FATTY-ACYL-PHOSPHOLIPID SYNTHASE"/>
    <property type="match status" value="1"/>
</dbReference>
<dbReference type="AlphaFoldDB" id="A0A1F6ESR6"/>
<dbReference type="PIRSF" id="PIRSF003085">
    <property type="entry name" value="CMAS"/>
    <property type="match status" value="1"/>
</dbReference>
<comment type="similarity">
    <text evidence="1">Belongs to the CFA/CMAS family.</text>
</comment>
<dbReference type="PANTHER" id="PTHR43667">
    <property type="entry name" value="CYCLOPROPANE-FATTY-ACYL-PHOSPHOLIPID SYNTHASE"/>
    <property type="match status" value="1"/>
</dbReference>
<dbReference type="Gene3D" id="3.40.50.150">
    <property type="entry name" value="Vaccinia Virus protein VP39"/>
    <property type="match status" value="1"/>
</dbReference>